<dbReference type="InterPro" id="IPR002347">
    <property type="entry name" value="SDR_fam"/>
</dbReference>
<dbReference type="InterPro" id="IPR036291">
    <property type="entry name" value="NAD(P)-bd_dom_sf"/>
</dbReference>
<protein>
    <recommendedName>
        <fullName evidence="3">Short-chain dehydrogenase</fullName>
    </recommendedName>
</protein>
<dbReference type="Gene3D" id="3.40.50.720">
    <property type="entry name" value="NAD(P)-binding Rossmann-like Domain"/>
    <property type="match status" value="1"/>
</dbReference>
<reference evidence="1 2" key="1">
    <citation type="submission" date="2016-10" db="EMBL/GenBank/DDBJ databases">
        <title>Genome sequence of Streptomyces sp. MUSC 1.</title>
        <authorList>
            <person name="Lee L.-H."/>
            <person name="Ser H.-L."/>
            <person name="Law J.W.-F."/>
        </authorList>
    </citation>
    <scope>NUCLEOTIDE SEQUENCE [LARGE SCALE GENOMIC DNA]</scope>
    <source>
        <strain evidence="1 2">MUSC 1</strain>
    </source>
</reference>
<sequence length="78" mass="8223">MVGGSAGIGLETARQARASRGEVVLAARNADRLKRAADELSAPCTAAFDATDTDRLERFLYELPRPVDHVPVTAGSPS</sequence>
<keyword evidence="2" id="KW-1185">Reference proteome</keyword>
<proteinExistence type="predicted"/>
<dbReference type="SUPFAM" id="SSF51735">
    <property type="entry name" value="NAD(P)-binding Rossmann-fold domains"/>
    <property type="match status" value="1"/>
</dbReference>
<name>A0A1S2PE26_9ACTN</name>
<dbReference type="EMBL" id="MLYO01000082">
    <property type="protein sequence ID" value="OIJ91856.1"/>
    <property type="molecule type" value="Genomic_DNA"/>
</dbReference>
<dbReference type="AlphaFoldDB" id="A0A1S2PE26"/>
<evidence type="ECO:0008006" key="3">
    <source>
        <dbReference type="Google" id="ProtNLM"/>
    </source>
</evidence>
<accession>A0A1S2PE26</accession>
<gene>
    <name evidence="1" type="ORF">BIV23_39370</name>
</gene>
<dbReference type="Pfam" id="PF00106">
    <property type="entry name" value="adh_short"/>
    <property type="match status" value="1"/>
</dbReference>
<comment type="caution">
    <text evidence="1">The sequence shown here is derived from an EMBL/GenBank/DDBJ whole genome shotgun (WGS) entry which is preliminary data.</text>
</comment>
<organism evidence="1 2">
    <name type="scientific">Streptomyces monashensis</name>
    <dbReference type="NCBI Taxonomy" id="1678012"/>
    <lineage>
        <taxon>Bacteria</taxon>
        <taxon>Bacillati</taxon>
        <taxon>Actinomycetota</taxon>
        <taxon>Actinomycetes</taxon>
        <taxon>Kitasatosporales</taxon>
        <taxon>Streptomycetaceae</taxon>
        <taxon>Streptomyces</taxon>
    </lineage>
</organism>
<evidence type="ECO:0000313" key="1">
    <source>
        <dbReference type="EMBL" id="OIJ91856.1"/>
    </source>
</evidence>
<dbReference type="Proteomes" id="UP000179642">
    <property type="component" value="Unassembled WGS sequence"/>
</dbReference>
<evidence type="ECO:0000313" key="2">
    <source>
        <dbReference type="Proteomes" id="UP000179642"/>
    </source>
</evidence>